<sequence length="514" mass="54111">MTPLRTILRRGLAVGTAGLLGATVVTACTVAPQPKPFHPTLAWGPCPDDVETTFLTAHQCGTLTVLANRARPDGGTVKLLVAKVPPPAGATMPGLGTSFGANFGDPDSVGGEIAAGTARLGRTTLQLEWRGSGPHSTPSLRCPEVDPLGPQAAAARDDDPGVLTAFVAAVGRCAARLRAHGVEPADYTATAMAQDVEDLRAAAGVDHWAMGASYGTQSAVLMEYLRLFPHRLQAAYLDSPRFSGPTASRQDAVALRQTLDALFRECGQAPNCRAAHPELGTLWIRALASTTNHPLRGTAQVGAQKVAVLVDGAKLVRAARFTLGGEGGPLTALPRIIDEAAHGHLAPELATLVAKDPLFCSGYRPRCRDTRFSLGLFLTNVCSTPPSNRTPPDAARMPGTGQAAYSMVFDASPYSRVCDAWKVPSLSSEPPLSRTALPMLLMSGDLDSFSPRAATRTAAGQLGPTAHVLSVPDGIHNVLGYYECAITARNDWTRHPQFPPTSRACDTAARVEFR</sequence>
<evidence type="ECO:0000259" key="2">
    <source>
        <dbReference type="Pfam" id="PF08386"/>
    </source>
</evidence>
<evidence type="ECO:0000256" key="1">
    <source>
        <dbReference type="SAM" id="SignalP"/>
    </source>
</evidence>
<feature type="chain" id="PRO_5043582684" evidence="1">
    <location>
        <begin position="28"/>
        <end position="514"/>
    </location>
</feature>
<gene>
    <name evidence="3" type="ORF">ABEG17_05530</name>
</gene>
<dbReference type="GO" id="GO:0016787">
    <property type="term" value="F:hydrolase activity"/>
    <property type="evidence" value="ECO:0007669"/>
    <property type="project" value="UniProtKB-KW"/>
</dbReference>
<dbReference type="InterPro" id="IPR013595">
    <property type="entry name" value="Pept_S33_TAP-like_C"/>
</dbReference>
<proteinExistence type="predicted"/>
<dbReference type="InterPro" id="IPR029058">
    <property type="entry name" value="AB_hydrolase_fold"/>
</dbReference>
<keyword evidence="3" id="KW-0378">Hydrolase</keyword>
<dbReference type="EMBL" id="CP157483">
    <property type="protein sequence ID" value="XBO44804.1"/>
    <property type="molecule type" value="Genomic_DNA"/>
</dbReference>
<name>A0AAU7JXK6_9MICO</name>
<protein>
    <submittedName>
        <fullName evidence="3">Alpha/beta hydrolase</fullName>
    </submittedName>
</protein>
<dbReference type="PROSITE" id="PS51257">
    <property type="entry name" value="PROKAR_LIPOPROTEIN"/>
    <property type="match status" value="1"/>
</dbReference>
<organism evidence="3">
    <name type="scientific">Pedococcus sp. KACC 23699</name>
    <dbReference type="NCBI Taxonomy" id="3149228"/>
    <lineage>
        <taxon>Bacteria</taxon>
        <taxon>Bacillati</taxon>
        <taxon>Actinomycetota</taxon>
        <taxon>Actinomycetes</taxon>
        <taxon>Micrococcales</taxon>
        <taxon>Intrasporangiaceae</taxon>
        <taxon>Pedococcus</taxon>
    </lineage>
</organism>
<feature type="domain" description="Peptidase S33 tripeptidyl aminopeptidase-like C-terminal" evidence="2">
    <location>
        <begin position="413"/>
        <end position="505"/>
    </location>
</feature>
<dbReference type="RefSeq" id="WP_406832287.1">
    <property type="nucleotide sequence ID" value="NZ_CP157483.1"/>
</dbReference>
<dbReference type="Gene3D" id="3.40.50.1820">
    <property type="entry name" value="alpha/beta hydrolase"/>
    <property type="match status" value="1"/>
</dbReference>
<reference evidence="3" key="1">
    <citation type="submission" date="2024-05" db="EMBL/GenBank/DDBJ databases">
        <authorList>
            <person name="Kim S."/>
            <person name="Heo J."/>
            <person name="Choi H."/>
            <person name="Choi Y."/>
            <person name="Kwon S.-W."/>
            <person name="Kim Y."/>
        </authorList>
    </citation>
    <scope>NUCLEOTIDE SEQUENCE</scope>
    <source>
        <strain evidence="3">KACC 23699</strain>
    </source>
</reference>
<evidence type="ECO:0000313" key="3">
    <source>
        <dbReference type="EMBL" id="XBO44804.1"/>
    </source>
</evidence>
<accession>A0AAU7JXK6</accession>
<keyword evidence="1" id="KW-0732">Signal</keyword>
<dbReference type="AlphaFoldDB" id="A0AAU7JXK6"/>
<feature type="signal peptide" evidence="1">
    <location>
        <begin position="1"/>
        <end position="27"/>
    </location>
</feature>
<dbReference type="Pfam" id="PF08386">
    <property type="entry name" value="Abhydrolase_4"/>
    <property type="match status" value="1"/>
</dbReference>
<dbReference type="SUPFAM" id="SSF53474">
    <property type="entry name" value="alpha/beta-Hydrolases"/>
    <property type="match status" value="1"/>
</dbReference>